<dbReference type="AlphaFoldDB" id="A0A0D4ZZN4"/>
<proteinExistence type="predicted"/>
<keyword evidence="2" id="KW-0614">Plasmid</keyword>
<gene>
    <name evidence="2" type="ORF">pJE1_078</name>
</gene>
<dbReference type="GO" id="GO:0005524">
    <property type="term" value="F:ATP binding"/>
    <property type="evidence" value="ECO:0007669"/>
    <property type="project" value="UniProtKB-KW"/>
</dbReference>
<sequence length="38" mass="4235">MIGDPTYADAILDRLVHNAHRLDLDGDSMRRAKSLPEA</sequence>
<dbReference type="InterPro" id="IPR002611">
    <property type="entry name" value="IstB_ATP-bd"/>
</dbReference>
<dbReference type="EMBL" id="KM017071">
    <property type="protein sequence ID" value="AJW29500.1"/>
    <property type="molecule type" value="Genomic_DNA"/>
</dbReference>
<geneLocation type="plasmid" evidence="2">
    <name>pJE1</name>
</geneLocation>
<protein>
    <submittedName>
        <fullName evidence="2">TRm23b IS ATP-binding protein</fullName>
    </submittedName>
</protein>
<evidence type="ECO:0000259" key="1">
    <source>
        <dbReference type="Pfam" id="PF01695"/>
    </source>
</evidence>
<organism evidence="2">
    <name type="scientific">Sphingomonas sp. JE1</name>
    <dbReference type="NCBI Taxonomy" id="1628059"/>
    <lineage>
        <taxon>Bacteria</taxon>
        <taxon>Pseudomonadati</taxon>
        <taxon>Pseudomonadota</taxon>
        <taxon>Alphaproteobacteria</taxon>
        <taxon>Sphingomonadales</taxon>
        <taxon>Sphingomonadaceae</taxon>
        <taxon>Sphingomonas</taxon>
    </lineage>
</organism>
<accession>A0A0D4ZZN4</accession>
<keyword evidence="2" id="KW-0067">ATP-binding</keyword>
<dbReference type="Pfam" id="PF01695">
    <property type="entry name" value="IstB_IS21"/>
    <property type="match status" value="1"/>
</dbReference>
<evidence type="ECO:0000313" key="2">
    <source>
        <dbReference type="EMBL" id="AJW29500.1"/>
    </source>
</evidence>
<reference evidence="2" key="1">
    <citation type="submission" date="2014-06" db="EMBL/GenBank/DDBJ databases">
        <title>Molecular and ecological studies on carbamate pesticide degrading bacteria isolated from agricultural soils.</title>
        <authorList>
            <person name="Kim D.-U."/>
            <person name="Ka J.-O."/>
        </authorList>
    </citation>
    <scope>NUCLEOTIDE SEQUENCE</scope>
    <source>
        <strain evidence="2">JE1</strain>
        <plasmid evidence="2">pJE1</plasmid>
    </source>
</reference>
<feature type="domain" description="IstB-like ATP-binding" evidence="1">
    <location>
        <begin position="2"/>
        <end position="34"/>
    </location>
</feature>
<keyword evidence="2" id="KW-0547">Nucleotide-binding</keyword>
<name>A0A0D4ZZN4_9SPHN</name>